<evidence type="ECO:0000313" key="2">
    <source>
        <dbReference type="Proteomes" id="UP001275049"/>
    </source>
</evidence>
<proteinExistence type="predicted"/>
<protein>
    <submittedName>
        <fullName evidence="1">Uncharacterized protein</fullName>
    </submittedName>
</protein>
<name>A0ABU5G9J0_9ACTO</name>
<keyword evidence="2" id="KW-1185">Reference proteome</keyword>
<dbReference type="EMBL" id="JAWNGA010000010">
    <property type="protein sequence ID" value="MDY5133377.1"/>
    <property type="molecule type" value="Genomic_DNA"/>
</dbReference>
<sequence length="73" mass="8329">MHWIIEGKSELGRDDAQVQAKRKAAEALVRRLVAEDAYADQKWGYLIAYEQDTARADSWEDLKAFSQPVSNAF</sequence>
<comment type="caution">
    <text evidence="1">The sequence shown here is derived from an EMBL/GenBank/DDBJ whole genome shotgun (WGS) entry which is preliminary data.</text>
</comment>
<dbReference type="Proteomes" id="UP001275049">
    <property type="component" value="Unassembled WGS sequence"/>
</dbReference>
<gene>
    <name evidence="1" type="ORF">R6G86_06465</name>
</gene>
<evidence type="ECO:0000313" key="1">
    <source>
        <dbReference type="EMBL" id="MDY5133377.1"/>
    </source>
</evidence>
<accession>A0ABU5G9J0</accession>
<reference evidence="1 2" key="1">
    <citation type="submission" date="2023-10" db="EMBL/GenBank/DDBJ databases">
        <title>Whole Genome based description of the genera Actinobaculum and Actinotignum reveals a complex phylogenetic relationship within the species included in the genus Actinotignum.</title>
        <authorList>
            <person name="Jensen C.S."/>
            <person name="Dargis R."/>
            <person name="Kemp M."/>
            <person name="Christensen J.J."/>
        </authorList>
    </citation>
    <scope>NUCLEOTIDE SEQUENCE [LARGE SCALE GENOMIC DNA]</scope>
    <source>
        <strain evidence="1 2">SLA_B974</strain>
    </source>
</reference>
<dbReference type="RefSeq" id="WP_320755355.1">
    <property type="nucleotide sequence ID" value="NZ_JAWNGA010000010.1"/>
</dbReference>
<organism evidence="1 2">
    <name type="scientific">Actinotignum urinale</name>
    <dbReference type="NCBI Taxonomy" id="190146"/>
    <lineage>
        <taxon>Bacteria</taxon>
        <taxon>Bacillati</taxon>
        <taxon>Actinomycetota</taxon>
        <taxon>Actinomycetes</taxon>
        <taxon>Actinomycetales</taxon>
        <taxon>Actinomycetaceae</taxon>
        <taxon>Actinotignum</taxon>
    </lineage>
</organism>